<dbReference type="GO" id="GO:0008757">
    <property type="term" value="F:S-adenosylmethionine-dependent methyltransferase activity"/>
    <property type="evidence" value="ECO:0007669"/>
    <property type="project" value="InterPro"/>
</dbReference>
<dbReference type="Proteomes" id="UP000463470">
    <property type="component" value="Unassembled WGS sequence"/>
</dbReference>
<dbReference type="Pfam" id="PF08241">
    <property type="entry name" value="Methyltransf_11"/>
    <property type="match status" value="1"/>
</dbReference>
<keyword evidence="3" id="KW-1185">Reference proteome</keyword>
<dbReference type="GO" id="GO:0032259">
    <property type="term" value="P:methylation"/>
    <property type="evidence" value="ECO:0007669"/>
    <property type="project" value="UniProtKB-KW"/>
</dbReference>
<dbReference type="Gene3D" id="3.40.50.150">
    <property type="entry name" value="Vaccinia Virus protein VP39"/>
    <property type="match status" value="1"/>
</dbReference>
<protein>
    <submittedName>
        <fullName evidence="2">Methyltransferase domain-containing protein</fullName>
    </submittedName>
</protein>
<keyword evidence="2" id="KW-0808">Transferase</keyword>
<dbReference type="AlphaFoldDB" id="A0A845L6U0"/>
<dbReference type="InterPro" id="IPR013216">
    <property type="entry name" value="Methyltransf_11"/>
</dbReference>
<name>A0A845L6U0_9FIRM</name>
<evidence type="ECO:0000259" key="1">
    <source>
        <dbReference type="Pfam" id="PF08241"/>
    </source>
</evidence>
<reference evidence="2 3" key="1">
    <citation type="submission" date="2020-01" db="EMBL/GenBank/DDBJ databases">
        <title>Whole-genome sequence of Heliobacterium undosum DSM 13378.</title>
        <authorList>
            <person name="Kyndt J.A."/>
            <person name="Meyer T.E."/>
        </authorList>
    </citation>
    <scope>NUCLEOTIDE SEQUENCE [LARGE SCALE GENOMIC DNA]</scope>
    <source>
        <strain evidence="2 3">DSM 13378</strain>
    </source>
</reference>
<comment type="caution">
    <text evidence="2">The sequence shown here is derived from an EMBL/GenBank/DDBJ whole genome shotgun (WGS) entry which is preliminary data.</text>
</comment>
<feature type="domain" description="Methyltransferase type 11" evidence="1">
    <location>
        <begin position="11"/>
        <end position="92"/>
    </location>
</feature>
<gene>
    <name evidence="2" type="ORF">GTO91_07035</name>
</gene>
<dbReference type="OrthoDB" id="4697647at2"/>
<evidence type="ECO:0000313" key="3">
    <source>
        <dbReference type="Proteomes" id="UP000463470"/>
    </source>
</evidence>
<sequence length="190" mass="21668">MRDGDRVLDIGSGHLPFPLATHLAEFAIDDDQYGRAGQAFQRVDGKPVFECSVEAMPFADKSFDFVYCSHVLEHADDPAKACRELMRVGKRGYIESPNRGKDLWLHSARISNHRWAVESFNDSLIFSEYSADDLSGFDCDILLQMHCAPQTKREKAFAALIYLKATQVNAMLLWEDSFAFEVRRLSDRRE</sequence>
<keyword evidence="2" id="KW-0489">Methyltransferase</keyword>
<dbReference type="CDD" id="cd02440">
    <property type="entry name" value="AdoMet_MTases"/>
    <property type="match status" value="1"/>
</dbReference>
<evidence type="ECO:0000313" key="2">
    <source>
        <dbReference type="EMBL" id="MZP29458.1"/>
    </source>
</evidence>
<organism evidence="2 3">
    <name type="scientific">Heliomicrobium undosum</name>
    <dbReference type="NCBI Taxonomy" id="121734"/>
    <lineage>
        <taxon>Bacteria</taxon>
        <taxon>Bacillati</taxon>
        <taxon>Bacillota</taxon>
        <taxon>Clostridia</taxon>
        <taxon>Eubacteriales</taxon>
        <taxon>Heliobacteriaceae</taxon>
        <taxon>Heliomicrobium</taxon>
    </lineage>
</organism>
<dbReference type="InterPro" id="IPR029063">
    <property type="entry name" value="SAM-dependent_MTases_sf"/>
</dbReference>
<accession>A0A845L6U0</accession>
<dbReference type="SUPFAM" id="SSF53335">
    <property type="entry name" value="S-adenosyl-L-methionine-dependent methyltransferases"/>
    <property type="match status" value="1"/>
</dbReference>
<dbReference type="EMBL" id="WXEY01000005">
    <property type="protein sequence ID" value="MZP29458.1"/>
    <property type="molecule type" value="Genomic_DNA"/>
</dbReference>
<proteinExistence type="predicted"/>